<reference evidence="2" key="1">
    <citation type="journal article" date="2015" name="Proc. Natl. Acad. Sci. U.S.A.">
        <title>Networks of energetic and metabolic interactions define dynamics in microbial communities.</title>
        <authorList>
            <person name="Embree M."/>
            <person name="Liu J.K."/>
            <person name="Al-Bassam M.M."/>
            <person name="Zengler K."/>
        </authorList>
    </citation>
    <scope>NUCLEOTIDE SEQUENCE</scope>
</reference>
<keyword evidence="1" id="KW-1133">Transmembrane helix</keyword>
<feature type="transmembrane region" description="Helical" evidence="1">
    <location>
        <begin position="317"/>
        <end position="335"/>
    </location>
</feature>
<feature type="transmembrane region" description="Helical" evidence="1">
    <location>
        <begin position="182"/>
        <end position="203"/>
    </location>
</feature>
<dbReference type="PANTHER" id="PTHR41771">
    <property type="entry name" value="MEMBRANE PROTEIN-RELATED"/>
    <property type="match status" value="1"/>
</dbReference>
<dbReference type="PANTHER" id="PTHR41771:SF1">
    <property type="entry name" value="MEMBRANE PROTEIN"/>
    <property type="match status" value="1"/>
</dbReference>
<dbReference type="InterPro" id="IPR012507">
    <property type="entry name" value="YibE_F"/>
</dbReference>
<dbReference type="EMBL" id="LNQE01001819">
    <property type="protein sequence ID" value="KUG05362.1"/>
    <property type="molecule type" value="Genomic_DNA"/>
</dbReference>
<dbReference type="AlphaFoldDB" id="A0A0W8E9Q4"/>
<keyword evidence="1" id="KW-0812">Transmembrane</keyword>
<keyword evidence="1" id="KW-0472">Membrane</keyword>
<feature type="transmembrane region" description="Helical" evidence="1">
    <location>
        <begin position="132"/>
        <end position="150"/>
    </location>
</feature>
<feature type="transmembrane region" description="Helical" evidence="1">
    <location>
        <begin position="355"/>
        <end position="376"/>
    </location>
</feature>
<sequence length="394" mass="41483">MSGHFHKYLVTFFFLLFLTNSAIAAENNNSTLDESARQDYYAEAAVLEVDSLNNELLDTSMMQEQLVKVEVLDGKYKGQVLTASNTLSGSAGIDIVVKEGDQVIINISESVLTSGMKAEITEVYVVEKSRSSASMVLLGIFMGLLILIGGVQGAKALVGLGFTGFGIFYVLLPALAEGRSPLLVTLPILMAVTLLTMLVVAGFTRKALAATLGTAGGLLVAGMLAVLIGGDFASLQGLGTEEERMLLYIEDVRINTQGLLFSGILLGALGAIMDVAMSVASAVEEVKKANPDLSPVQLTRAGMQVGRDVMGTMANTLILAYAGGALPFLVLYVSYQAPAIYWLNTEFIASEVLRAVAGSIGLIVSVPITAVLAGALSRKNTSLQESAITSRSPE</sequence>
<evidence type="ECO:0008006" key="3">
    <source>
        <dbReference type="Google" id="ProtNLM"/>
    </source>
</evidence>
<name>A0A0W8E9Q4_9ZZZZ</name>
<feature type="transmembrane region" description="Helical" evidence="1">
    <location>
        <begin position="157"/>
        <end position="176"/>
    </location>
</feature>
<proteinExistence type="predicted"/>
<gene>
    <name evidence="2" type="ORF">ASZ90_017252</name>
</gene>
<protein>
    <recommendedName>
        <fullName evidence="3">YibE/F family protein</fullName>
    </recommendedName>
</protein>
<evidence type="ECO:0000256" key="1">
    <source>
        <dbReference type="SAM" id="Phobius"/>
    </source>
</evidence>
<feature type="transmembrane region" description="Helical" evidence="1">
    <location>
        <begin position="259"/>
        <end position="283"/>
    </location>
</feature>
<accession>A0A0W8E9Q4</accession>
<organism evidence="2">
    <name type="scientific">hydrocarbon metagenome</name>
    <dbReference type="NCBI Taxonomy" id="938273"/>
    <lineage>
        <taxon>unclassified sequences</taxon>
        <taxon>metagenomes</taxon>
        <taxon>ecological metagenomes</taxon>
    </lineage>
</organism>
<feature type="transmembrane region" description="Helical" evidence="1">
    <location>
        <begin position="215"/>
        <end position="239"/>
    </location>
</feature>
<evidence type="ECO:0000313" key="2">
    <source>
        <dbReference type="EMBL" id="KUG05362.1"/>
    </source>
</evidence>
<comment type="caution">
    <text evidence="2">The sequence shown here is derived from an EMBL/GenBank/DDBJ whole genome shotgun (WGS) entry which is preliminary data.</text>
</comment>
<dbReference type="Pfam" id="PF07907">
    <property type="entry name" value="YibE_F"/>
    <property type="match status" value="1"/>
</dbReference>